<keyword evidence="5 11" id="KW-0418">Kinase</keyword>
<proteinExistence type="predicted"/>
<protein>
    <recommendedName>
        <fullName evidence="1">non-specific serine/threonine protein kinase</fullName>
        <ecNumber evidence="1">2.7.11.1</ecNumber>
    </recommendedName>
</protein>
<evidence type="ECO:0000256" key="1">
    <source>
        <dbReference type="ARBA" id="ARBA00012513"/>
    </source>
</evidence>
<comment type="caution">
    <text evidence="11">The sequence shown here is derived from an EMBL/GenBank/DDBJ whole genome shotgun (WGS) entry which is preliminary data.</text>
</comment>
<dbReference type="EC" id="2.7.11.1" evidence="1"/>
<feature type="transmembrane region" description="Helical" evidence="9">
    <location>
        <begin position="593"/>
        <end position="614"/>
    </location>
</feature>
<evidence type="ECO:0000256" key="6">
    <source>
        <dbReference type="ARBA" id="ARBA00022840"/>
    </source>
</evidence>
<evidence type="ECO:0000313" key="11">
    <source>
        <dbReference type="EMBL" id="HGG02985.1"/>
    </source>
</evidence>
<comment type="catalytic activity">
    <reaction evidence="7">
        <text>L-threonyl-[protein] + ATP = O-phospho-L-threonyl-[protein] + ADP + H(+)</text>
        <dbReference type="Rhea" id="RHEA:46608"/>
        <dbReference type="Rhea" id="RHEA-COMP:11060"/>
        <dbReference type="Rhea" id="RHEA-COMP:11605"/>
        <dbReference type="ChEBI" id="CHEBI:15378"/>
        <dbReference type="ChEBI" id="CHEBI:30013"/>
        <dbReference type="ChEBI" id="CHEBI:30616"/>
        <dbReference type="ChEBI" id="CHEBI:61977"/>
        <dbReference type="ChEBI" id="CHEBI:456216"/>
        <dbReference type="EC" id="2.7.11.1"/>
    </reaction>
</comment>
<keyword evidence="9" id="KW-0812">Transmembrane</keyword>
<evidence type="ECO:0000256" key="8">
    <source>
        <dbReference type="ARBA" id="ARBA00048679"/>
    </source>
</evidence>
<dbReference type="GO" id="GO:0005524">
    <property type="term" value="F:ATP binding"/>
    <property type="evidence" value="ECO:0007669"/>
    <property type="project" value="UniProtKB-KW"/>
</dbReference>
<keyword evidence="6" id="KW-0067">ATP-binding</keyword>
<sequence length="617" mass="67388">MAGLKWVNWRPWGNIGKIDELPLQGNAEKDLPDFTEWGYEAIKRLGSNYTGGRLAYLGVNGKTREPVVIKQFQFAKPGADWSAYKMHDREIEVLRSLSHPGIPRYFDSFETPDGFCLVQEYKNAESLAGARRWTPENVKKIALGVLEILVYLQNRRDSVIHRDIKPENILVDDALNVYLIDFGLAKPTGEMVAMSSVMAGTPGFMPPEQLFSQELTPASDLYSLGVTLICLLCHKPSHEIGELITSDYRLEFRDMTKHVSEEMINWLEKMVQPNAQERYSNAAAALEGLAPIAVHRTVPEVELIPGNLALTGKWGEVITASIWVKNQVPDTVFQGTWQVGTLDQVVDSDWIYVRPKSVKGNHVETKVIVKTDNLVAGMVYDASIFLQGNGANKTQVVPVKVTIEEPVAVVTATAGNHWLEKISTSSVPVGVFLVSLGAPVVVAEPRVAVILAVILAVLLGLGRWEKLGDKDIEKVAEFSQRWLMAPGLGILGIWFVSGLGIDWGDNPPIKLLTALFLGMGMGGVGMAVLDVYRAMVKRLILALPVVVFGASFTLLGLKAGLMGEIGEVAAVVLVVSALVKQEIKAGDVDGKMLVTRFGLPGFLGVALGLMWLLMIGG</sequence>
<keyword evidence="2 11" id="KW-0723">Serine/threonine-protein kinase</keyword>
<comment type="catalytic activity">
    <reaction evidence="8">
        <text>L-seryl-[protein] + ATP = O-phospho-L-seryl-[protein] + ADP + H(+)</text>
        <dbReference type="Rhea" id="RHEA:17989"/>
        <dbReference type="Rhea" id="RHEA-COMP:9863"/>
        <dbReference type="Rhea" id="RHEA-COMP:11604"/>
        <dbReference type="ChEBI" id="CHEBI:15378"/>
        <dbReference type="ChEBI" id="CHEBI:29999"/>
        <dbReference type="ChEBI" id="CHEBI:30616"/>
        <dbReference type="ChEBI" id="CHEBI:83421"/>
        <dbReference type="ChEBI" id="CHEBI:456216"/>
        <dbReference type="EC" id="2.7.11.1"/>
    </reaction>
</comment>
<dbReference type="Pfam" id="PF00069">
    <property type="entry name" value="Pkinase"/>
    <property type="match status" value="1"/>
</dbReference>
<feature type="domain" description="Protein kinase" evidence="10">
    <location>
        <begin position="39"/>
        <end position="298"/>
    </location>
</feature>
<dbReference type="EMBL" id="DSPX01000203">
    <property type="protein sequence ID" value="HGG02985.1"/>
    <property type="molecule type" value="Genomic_DNA"/>
</dbReference>
<dbReference type="SMART" id="SM00220">
    <property type="entry name" value="S_TKc"/>
    <property type="match status" value="1"/>
</dbReference>
<accession>A0A7C3ZN27</accession>
<feature type="transmembrane region" description="Helical" evidence="9">
    <location>
        <begin position="431"/>
        <end position="461"/>
    </location>
</feature>
<keyword evidence="9" id="KW-0472">Membrane</keyword>
<dbReference type="CDD" id="cd14014">
    <property type="entry name" value="STKc_PknB_like"/>
    <property type="match status" value="1"/>
</dbReference>
<evidence type="ECO:0000256" key="5">
    <source>
        <dbReference type="ARBA" id="ARBA00022777"/>
    </source>
</evidence>
<evidence type="ECO:0000259" key="10">
    <source>
        <dbReference type="PROSITE" id="PS50011"/>
    </source>
</evidence>
<evidence type="ECO:0000256" key="3">
    <source>
        <dbReference type="ARBA" id="ARBA00022679"/>
    </source>
</evidence>
<dbReference type="InterPro" id="IPR008271">
    <property type="entry name" value="Ser/Thr_kinase_AS"/>
</dbReference>
<organism evidence="11">
    <name type="scientific">Planktothricoides sp. SpSt-374</name>
    <dbReference type="NCBI Taxonomy" id="2282167"/>
    <lineage>
        <taxon>Bacteria</taxon>
        <taxon>Bacillati</taxon>
        <taxon>Cyanobacteriota</taxon>
        <taxon>Cyanophyceae</taxon>
        <taxon>Oscillatoriophycideae</taxon>
        <taxon>Oscillatoriales</taxon>
        <taxon>Oscillatoriaceae</taxon>
        <taxon>Planktothricoides</taxon>
    </lineage>
</organism>
<dbReference type="PANTHER" id="PTHR24363:SF0">
    <property type="entry name" value="SERINE_THREONINE KINASE LIKE DOMAIN CONTAINING 1"/>
    <property type="match status" value="1"/>
</dbReference>
<gene>
    <name evidence="11" type="ORF">ENR15_20655</name>
</gene>
<keyword evidence="9" id="KW-1133">Transmembrane helix</keyword>
<keyword evidence="3" id="KW-0808">Transferase</keyword>
<reference evidence="11" key="1">
    <citation type="journal article" date="2020" name="mSystems">
        <title>Genome- and Community-Level Interaction Insights into Carbon Utilization and Element Cycling Functions of Hydrothermarchaeota in Hydrothermal Sediment.</title>
        <authorList>
            <person name="Zhou Z."/>
            <person name="Liu Y."/>
            <person name="Xu W."/>
            <person name="Pan J."/>
            <person name="Luo Z.H."/>
            <person name="Li M."/>
        </authorList>
    </citation>
    <scope>NUCLEOTIDE SEQUENCE [LARGE SCALE GENOMIC DNA]</scope>
    <source>
        <strain evidence="11">SpSt-374</strain>
    </source>
</reference>
<feature type="transmembrane region" description="Helical" evidence="9">
    <location>
        <begin position="539"/>
        <end position="559"/>
    </location>
</feature>
<dbReference type="InterPro" id="IPR011009">
    <property type="entry name" value="Kinase-like_dom_sf"/>
</dbReference>
<dbReference type="GO" id="GO:0004674">
    <property type="term" value="F:protein serine/threonine kinase activity"/>
    <property type="evidence" value="ECO:0007669"/>
    <property type="project" value="UniProtKB-KW"/>
</dbReference>
<dbReference type="PROSITE" id="PS00108">
    <property type="entry name" value="PROTEIN_KINASE_ST"/>
    <property type="match status" value="1"/>
</dbReference>
<feature type="transmembrane region" description="Helical" evidence="9">
    <location>
        <begin position="482"/>
        <end position="501"/>
    </location>
</feature>
<name>A0A7C3ZN27_9CYAN</name>
<evidence type="ECO:0000256" key="4">
    <source>
        <dbReference type="ARBA" id="ARBA00022741"/>
    </source>
</evidence>
<feature type="transmembrane region" description="Helical" evidence="9">
    <location>
        <begin position="513"/>
        <end position="532"/>
    </location>
</feature>
<evidence type="ECO:0000256" key="9">
    <source>
        <dbReference type="SAM" id="Phobius"/>
    </source>
</evidence>
<dbReference type="SUPFAM" id="SSF56112">
    <property type="entry name" value="Protein kinase-like (PK-like)"/>
    <property type="match status" value="1"/>
</dbReference>
<dbReference type="PANTHER" id="PTHR24363">
    <property type="entry name" value="SERINE/THREONINE PROTEIN KINASE"/>
    <property type="match status" value="1"/>
</dbReference>
<keyword evidence="4" id="KW-0547">Nucleotide-binding</keyword>
<evidence type="ECO:0000256" key="7">
    <source>
        <dbReference type="ARBA" id="ARBA00047899"/>
    </source>
</evidence>
<feature type="transmembrane region" description="Helical" evidence="9">
    <location>
        <begin position="565"/>
        <end position="581"/>
    </location>
</feature>
<evidence type="ECO:0000256" key="2">
    <source>
        <dbReference type="ARBA" id="ARBA00022527"/>
    </source>
</evidence>
<dbReference type="InterPro" id="IPR000719">
    <property type="entry name" value="Prot_kinase_dom"/>
</dbReference>
<dbReference type="PROSITE" id="PS50011">
    <property type="entry name" value="PROTEIN_KINASE_DOM"/>
    <property type="match status" value="1"/>
</dbReference>
<dbReference type="AlphaFoldDB" id="A0A7C3ZN27"/>
<dbReference type="Gene3D" id="1.10.510.10">
    <property type="entry name" value="Transferase(Phosphotransferase) domain 1"/>
    <property type="match status" value="1"/>
</dbReference>